<dbReference type="Proteomes" id="UP000063965">
    <property type="component" value="Chromosome"/>
</dbReference>
<evidence type="ECO:0000313" key="12">
    <source>
        <dbReference type="EMBL" id="AKQ33786.1"/>
    </source>
</evidence>
<evidence type="ECO:0000259" key="10">
    <source>
        <dbReference type="Pfam" id="PF01545"/>
    </source>
</evidence>
<evidence type="ECO:0000256" key="6">
    <source>
        <dbReference type="ARBA" id="ARBA00022906"/>
    </source>
</evidence>
<evidence type="ECO:0000256" key="7">
    <source>
        <dbReference type="ARBA" id="ARBA00022989"/>
    </source>
</evidence>
<protein>
    <submittedName>
        <fullName evidence="12">Cobalt-zinc-cadmium resistance protein</fullName>
    </submittedName>
</protein>
<feature type="transmembrane region" description="Helical" evidence="9">
    <location>
        <begin position="171"/>
        <end position="204"/>
    </location>
</feature>
<dbReference type="InterPro" id="IPR002524">
    <property type="entry name" value="Cation_efflux"/>
</dbReference>
<feature type="transmembrane region" description="Helical" evidence="9">
    <location>
        <begin position="92"/>
        <end position="111"/>
    </location>
</feature>
<dbReference type="Pfam" id="PF01545">
    <property type="entry name" value="Cation_efflux"/>
    <property type="match status" value="1"/>
</dbReference>
<dbReference type="SUPFAM" id="SSF160240">
    <property type="entry name" value="Cation efflux protein cytoplasmic domain-like"/>
    <property type="match status" value="1"/>
</dbReference>
<gene>
    <name evidence="12" type="ORF">CleRT_11390</name>
</gene>
<dbReference type="InterPro" id="IPR036837">
    <property type="entry name" value="Cation_efflux_CTD_sf"/>
</dbReference>
<comment type="subcellular location">
    <subcellularLocation>
        <location evidence="1">Membrane</location>
        <topology evidence="1">Multi-pass membrane protein</topology>
    </subcellularLocation>
</comment>
<proteinExistence type="inferred from homology"/>
<dbReference type="InterPro" id="IPR027470">
    <property type="entry name" value="Cation_efflux_CTD"/>
</dbReference>
<evidence type="ECO:0000313" key="13">
    <source>
        <dbReference type="Proteomes" id="UP000063965"/>
    </source>
</evidence>
<evidence type="ECO:0000256" key="1">
    <source>
        <dbReference type="ARBA" id="ARBA00004141"/>
    </source>
</evidence>
<feature type="transmembrane region" description="Helical" evidence="9">
    <location>
        <begin position="123"/>
        <end position="140"/>
    </location>
</feature>
<dbReference type="NCBIfam" id="TIGR01297">
    <property type="entry name" value="CDF"/>
    <property type="match status" value="1"/>
</dbReference>
<reference evidence="12 13" key="1">
    <citation type="journal article" date="2015" name="Genome Biol. Evol.">
        <title>Distinctive Genome Reduction Rates Revealed by Genomic Analyses of Two Coxiella-Like Endosymbionts in Ticks.</title>
        <authorList>
            <person name="Gottlieb Y."/>
            <person name="Lalzar I."/>
            <person name="Klasson L."/>
        </authorList>
    </citation>
    <scope>NUCLEOTIDE SEQUENCE [LARGE SCALE GENOMIC DNA]</scope>
    <source>
        <strain evidence="12 13">CRt</strain>
    </source>
</reference>
<keyword evidence="6" id="KW-0864">Zinc transport</keyword>
<keyword evidence="5 9" id="KW-0812">Transmembrane</keyword>
<dbReference type="PANTHER" id="PTHR43840">
    <property type="entry name" value="MITOCHONDRIAL METAL TRANSPORTER 1-RELATED"/>
    <property type="match status" value="1"/>
</dbReference>
<keyword evidence="6" id="KW-0862">Zinc</keyword>
<dbReference type="InterPro" id="IPR050291">
    <property type="entry name" value="CDF_Transporter"/>
</dbReference>
<keyword evidence="3" id="KW-0813">Transport</keyword>
<keyword evidence="7 9" id="KW-1133">Transmembrane helix</keyword>
<dbReference type="EMBL" id="CP011126">
    <property type="protein sequence ID" value="AKQ33786.1"/>
    <property type="molecule type" value="Genomic_DNA"/>
</dbReference>
<dbReference type="Gene3D" id="3.30.70.1350">
    <property type="entry name" value="Cation efflux protein, cytoplasmic domain"/>
    <property type="match status" value="1"/>
</dbReference>
<feature type="domain" description="Cation efflux protein cytoplasmic" evidence="11">
    <location>
        <begin position="224"/>
        <end position="301"/>
    </location>
</feature>
<sequence length="387" mass="42992">MKNTNAAMIFSKSKNRRLSTLLSVSLISAVVNTLLALFKIDVGIIGYSQALIADGIHSLSDLLTDGLVVIAAHLGAQSPDKEHPYGHGRIETIGAIIISLILIFVALGITFDTLQHIIHRVHSTTPTFSVIIVAIVSVIANESLFRYTLIKDNKINSDLLRTNAWHNHSDALVSLIVLASVIGTRLGITYLDSIGALIIALLILRMGLKMIWKNIQELIDAAVDDETLEKITNIISTVPGVLSIHQLRTRSHGGNIFIDVHIQVSPDISVSEGHYISEQVHINLMKNISHIVDVTVHIDPENDATSTPSVNLPSREDIHRLLKVHCQNLPSFKEIRRTILHYLDGKVYIEIYLPLTAVKDEKEKLELQYQDIVSRVKYIAKVSLYFE</sequence>
<evidence type="ECO:0000256" key="4">
    <source>
        <dbReference type="ARBA" id="ARBA00022496"/>
    </source>
</evidence>
<dbReference type="SUPFAM" id="SSF161111">
    <property type="entry name" value="Cation efflux protein transmembrane domain-like"/>
    <property type="match status" value="1"/>
</dbReference>
<accession>A0ABM5UV03</accession>
<dbReference type="InterPro" id="IPR058533">
    <property type="entry name" value="Cation_efflux_TM"/>
</dbReference>
<evidence type="ECO:0000256" key="5">
    <source>
        <dbReference type="ARBA" id="ARBA00022692"/>
    </source>
</evidence>
<keyword evidence="8 9" id="KW-0472">Membrane</keyword>
<organism evidence="12 13">
    <name type="scientific">Candidatus Coxiella mudrowiae</name>
    <dbReference type="NCBI Taxonomy" id="2054173"/>
    <lineage>
        <taxon>Bacteria</taxon>
        <taxon>Pseudomonadati</taxon>
        <taxon>Pseudomonadota</taxon>
        <taxon>Gammaproteobacteria</taxon>
        <taxon>Legionellales</taxon>
        <taxon>Coxiellaceae</taxon>
        <taxon>Coxiella</taxon>
    </lineage>
</organism>
<evidence type="ECO:0000256" key="9">
    <source>
        <dbReference type="SAM" id="Phobius"/>
    </source>
</evidence>
<comment type="similarity">
    <text evidence="2">Belongs to the cation diffusion facilitator (CDF) transporter (TC 2.A.4) family. FieF subfamily.</text>
</comment>
<evidence type="ECO:0000256" key="2">
    <source>
        <dbReference type="ARBA" id="ARBA00010212"/>
    </source>
</evidence>
<keyword evidence="4" id="KW-0408">Iron</keyword>
<name>A0ABM5UV03_9COXI</name>
<keyword evidence="4" id="KW-0410">Iron transport</keyword>
<keyword evidence="6" id="KW-0406">Ion transport</keyword>
<evidence type="ECO:0000256" key="3">
    <source>
        <dbReference type="ARBA" id="ARBA00022448"/>
    </source>
</evidence>
<dbReference type="InterPro" id="IPR027469">
    <property type="entry name" value="Cation_efflux_TMD_sf"/>
</dbReference>
<feature type="domain" description="Cation efflux protein transmembrane" evidence="10">
    <location>
        <begin position="26"/>
        <end position="219"/>
    </location>
</feature>
<keyword evidence="13" id="KW-1185">Reference proteome</keyword>
<evidence type="ECO:0000256" key="8">
    <source>
        <dbReference type="ARBA" id="ARBA00023136"/>
    </source>
</evidence>
<dbReference type="Pfam" id="PF16916">
    <property type="entry name" value="ZT_dimer"/>
    <property type="match status" value="1"/>
</dbReference>
<dbReference type="PANTHER" id="PTHR43840:SF15">
    <property type="entry name" value="MITOCHONDRIAL METAL TRANSPORTER 1-RELATED"/>
    <property type="match status" value="1"/>
</dbReference>
<dbReference type="Gene3D" id="1.20.1510.10">
    <property type="entry name" value="Cation efflux protein transmembrane domain"/>
    <property type="match status" value="1"/>
</dbReference>
<feature type="transmembrane region" description="Helical" evidence="9">
    <location>
        <begin position="21"/>
        <end position="40"/>
    </location>
</feature>
<evidence type="ECO:0000259" key="11">
    <source>
        <dbReference type="Pfam" id="PF16916"/>
    </source>
</evidence>